<feature type="transmembrane region" description="Helical" evidence="1">
    <location>
        <begin position="106"/>
        <end position="131"/>
    </location>
</feature>
<keyword evidence="1" id="KW-1133">Transmembrane helix</keyword>
<keyword evidence="3" id="KW-1185">Reference proteome</keyword>
<proteinExistence type="predicted"/>
<dbReference type="EMBL" id="BTSY01000001">
    <property type="protein sequence ID" value="GMT11180.1"/>
    <property type="molecule type" value="Genomic_DNA"/>
</dbReference>
<feature type="non-terminal residue" evidence="2">
    <location>
        <position position="188"/>
    </location>
</feature>
<dbReference type="PANTHER" id="PTHR47520">
    <property type="entry name" value="CX DOMAIN-CONTAINING PROTEIN-RELATED"/>
    <property type="match status" value="1"/>
</dbReference>
<organism evidence="2 3">
    <name type="scientific">Pristionchus fissidentatus</name>
    <dbReference type="NCBI Taxonomy" id="1538716"/>
    <lineage>
        <taxon>Eukaryota</taxon>
        <taxon>Metazoa</taxon>
        <taxon>Ecdysozoa</taxon>
        <taxon>Nematoda</taxon>
        <taxon>Chromadorea</taxon>
        <taxon>Rhabditida</taxon>
        <taxon>Rhabditina</taxon>
        <taxon>Diplogasteromorpha</taxon>
        <taxon>Diplogasteroidea</taxon>
        <taxon>Neodiplogasteridae</taxon>
        <taxon>Pristionchus</taxon>
    </lineage>
</organism>
<dbReference type="AlphaFoldDB" id="A0AAV5UV63"/>
<evidence type="ECO:0000313" key="2">
    <source>
        <dbReference type="EMBL" id="GMT11180.1"/>
    </source>
</evidence>
<evidence type="ECO:0000313" key="3">
    <source>
        <dbReference type="Proteomes" id="UP001432322"/>
    </source>
</evidence>
<name>A0AAV5UV63_9BILA</name>
<keyword evidence="1" id="KW-0812">Transmembrane</keyword>
<sequence>MVNNVTAPVTINYRIGGLNYFWGKRFLPDKNTKNCVDYVSSNYRRNETFCDIGEMERCVRNISDLSKLRHISLWTRENERLSEFAWLCPKNKKCCEWECCEPADSLLYTIFIEGLSLCAFIVGVCFIYAVCQAFGDWLRLSCQEKNYDPVRNVSGEEAVNCQESSNTRANIRYERYPPIALGWRSEEV</sequence>
<evidence type="ECO:0008006" key="4">
    <source>
        <dbReference type="Google" id="ProtNLM"/>
    </source>
</evidence>
<gene>
    <name evidence="2" type="ORF">PFISCL1PPCAC_2477</name>
</gene>
<dbReference type="PANTHER" id="PTHR47520:SF13">
    <property type="entry name" value="PROTEIN CBG10012"/>
    <property type="match status" value="1"/>
</dbReference>
<comment type="caution">
    <text evidence="2">The sequence shown here is derived from an EMBL/GenBank/DDBJ whole genome shotgun (WGS) entry which is preliminary data.</text>
</comment>
<keyword evidence="1" id="KW-0472">Membrane</keyword>
<protein>
    <recommendedName>
        <fullName evidence="4">CX domain-containing protein</fullName>
    </recommendedName>
</protein>
<evidence type="ECO:0000256" key="1">
    <source>
        <dbReference type="SAM" id="Phobius"/>
    </source>
</evidence>
<reference evidence="2" key="1">
    <citation type="submission" date="2023-10" db="EMBL/GenBank/DDBJ databases">
        <title>Genome assembly of Pristionchus species.</title>
        <authorList>
            <person name="Yoshida K."/>
            <person name="Sommer R.J."/>
        </authorList>
    </citation>
    <scope>NUCLEOTIDE SEQUENCE</scope>
    <source>
        <strain evidence="2">RS5133</strain>
    </source>
</reference>
<accession>A0AAV5UV63</accession>
<dbReference type="Proteomes" id="UP001432322">
    <property type="component" value="Unassembled WGS sequence"/>
</dbReference>